<comment type="caution">
    <text evidence="1">The sequence shown here is derived from an EMBL/GenBank/DDBJ whole genome shotgun (WGS) entry which is preliminary data.</text>
</comment>
<dbReference type="EMBL" id="BTGU01000027">
    <property type="protein sequence ID" value="GMN48105.1"/>
    <property type="molecule type" value="Genomic_DNA"/>
</dbReference>
<dbReference type="Proteomes" id="UP001187192">
    <property type="component" value="Unassembled WGS sequence"/>
</dbReference>
<accession>A0AA88AAA8</accession>
<proteinExistence type="predicted"/>
<organism evidence="1 2">
    <name type="scientific">Ficus carica</name>
    <name type="common">Common fig</name>
    <dbReference type="NCBI Taxonomy" id="3494"/>
    <lineage>
        <taxon>Eukaryota</taxon>
        <taxon>Viridiplantae</taxon>
        <taxon>Streptophyta</taxon>
        <taxon>Embryophyta</taxon>
        <taxon>Tracheophyta</taxon>
        <taxon>Spermatophyta</taxon>
        <taxon>Magnoliopsida</taxon>
        <taxon>eudicotyledons</taxon>
        <taxon>Gunneridae</taxon>
        <taxon>Pentapetalae</taxon>
        <taxon>rosids</taxon>
        <taxon>fabids</taxon>
        <taxon>Rosales</taxon>
        <taxon>Moraceae</taxon>
        <taxon>Ficeae</taxon>
        <taxon>Ficus</taxon>
    </lineage>
</organism>
<evidence type="ECO:0000313" key="1">
    <source>
        <dbReference type="EMBL" id="GMN48105.1"/>
    </source>
</evidence>
<name>A0AA88AAA8_FICCA</name>
<protein>
    <submittedName>
        <fullName evidence="1">Uncharacterized protein</fullName>
    </submittedName>
</protein>
<reference evidence="1" key="1">
    <citation type="submission" date="2023-07" db="EMBL/GenBank/DDBJ databases">
        <title>draft genome sequence of fig (Ficus carica).</title>
        <authorList>
            <person name="Takahashi T."/>
            <person name="Nishimura K."/>
        </authorList>
    </citation>
    <scope>NUCLEOTIDE SEQUENCE</scope>
</reference>
<keyword evidence="2" id="KW-1185">Reference proteome</keyword>
<sequence length="76" mass="8498">MINQRRPSSIRREIDRKSVYGSFNPNWDSVSILLRRRLNNLSVIAHCGRWRIDSRSMTGVASSGIGECGGEAMGCD</sequence>
<evidence type="ECO:0000313" key="2">
    <source>
        <dbReference type="Proteomes" id="UP001187192"/>
    </source>
</evidence>
<gene>
    <name evidence="1" type="ORF">TIFTF001_017279</name>
</gene>
<dbReference type="AlphaFoldDB" id="A0AA88AAA8"/>